<evidence type="ECO:0000313" key="1">
    <source>
        <dbReference type="EMBL" id="GFS93631.1"/>
    </source>
</evidence>
<keyword evidence="2" id="KW-1185">Reference proteome</keyword>
<gene>
    <name evidence="1" type="ORF">NPIL_183331</name>
</gene>
<organism evidence="1 2">
    <name type="scientific">Nephila pilipes</name>
    <name type="common">Giant wood spider</name>
    <name type="synonym">Nephila maculata</name>
    <dbReference type="NCBI Taxonomy" id="299642"/>
    <lineage>
        <taxon>Eukaryota</taxon>
        <taxon>Metazoa</taxon>
        <taxon>Ecdysozoa</taxon>
        <taxon>Arthropoda</taxon>
        <taxon>Chelicerata</taxon>
        <taxon>Arachnida</taxon>
        <taxon>Araneae</taxon>
        <taxon>Araneomorphae</taxon>
        <taxon>Entelegynae</taxon>
        <taxon>Araneoidea</taxon>
        <taxon>Nephilidae</taxon>
        <taxon>Nephila</taxon>
    </lineage>
</organism>
<dbReference type="EMBL" id="BMAW01005339">
    <property type="protein sequence ID" value="GFS93631.1"/>
    <property type="molecule type" value="Genomic_DNA"/>
</dbReference>
<sequence length="101" mass="11799">MKAYFYLVFSTENEEPQDLFSAESNVAAVTLRNISLQKSGISMRVNTSLLFVYVQEFVLFEFRWPWVSSERGFPLKESKKKRLFSGNLQRDSEISSFLDEL</sequence>
<name>A0A8X6TCH5_NEPPI</name>
<proteinExistence type="predicted"/>
<protein>
    <submittedName>
        <fullName evidence="1">Uncharacterized protein</fullName>
    </submittedName>
</protein>
<reference evidence="1" key="1">
    <citation type="submission" date="2020-08" db="EMBL/GenBank/DDBJ databases">
        <title>Multicomponent nature underlies the extraordinary mechanical properties of spider dragline silk.</title>
        <authorList>
            <person name="Kono N."/>
            <person name="Nakamura H."/>
            <person name="Mori M."/>
            <person name="Yoshida Y."/>
            <person name="Ohtoshi R."/>
            <person name="Malay A.D."/>
            <person name="Moran D.A.P."/>
            <person name="Tomita M."/>
            <person name="Numata K."/>
            <person name="Arakawa K."/>
        </authorList>
    </citation>
    <scope>NUCLEOTIDE SEQUENCE</scope>
</reference>
<dbReference type="Proteomes" id="UP000887013">
    <property type="component" value="Unassembled WGS sequence"/>
</dbReference>
<dbReference type="AlphaFoldDB" id="A0A8X6TCH5"/>
<comment type="caution">
    <text evidence="1">The sequence shown here is derived from an EMBL/GenBank/DDBJ whole genome shotgun (WGS) entry which is preliminary data.</text>
</comment>
<evidence type="ECO:0000313" key="2">
    <source>
        <dbReference type="Proteomes" id="UP000887013"/>
    </source>
</evidence>
<accession>A0A8X6TCH5</accession>